<dbReference type="PANTHER" id="PTHR33121:SF71">
    <property type="entry name" value="OXYGEN SENSOR PROTEIN DOSP"/>
    <property type="match status" value="1"/>
</dbReference>
<sequence length="235" mass="27041">MQVQEINQDFNLENVVPFFQPIMDLNQEGVWGYECLARLIYPGEHIFMPSDFLYLVEKNACHGELTQKIFHESAHYFRNRQVNWSINITEQDVLDPQTAVFLERSLRDYPNVHRITLEICTHTLFTHSEQFKTFILLGKTLGIQILIDRFTQPAEQLLKVLDYPIDGVKVESGAIQALVQSQPEVMQEVLLKAKGNDALLIAEHVEDDFTLKTLRNIGIEYGQGFYFSQPAPVVA</sequence>
<dbReference type="InterPro" id="IPR050706">
    <property type="entry name" value="Cyclic-di-GMP_PDE-like"/>
</dbReference>
<dbReference type="Proteomes" id="UP001333710">
    <property type="component" value="Chromosome"/>
</dbReference>
<evidence type="ECO:0000313" key="3">
    <source>
        <dbReference type="Proteomes" id="UP001333710"/>
    </source>
</evidence>
<dbReference type="KEGG" id="pmaw:MACH26_02280"/>
<dbReference type="SUPFAM" id="SSF141868">
    <property type="entry name" value="EAL domain-like"/>
    <property type="match status" value="1"/>
</dbReference>
<dbReference type="PROSITE" id="PS50883">
    <property type="entry name" value="EAL"/>
    <property type="match status" value="1"/>
</dbReference>
<dbReference type="SMART" id="SM00052">
    <property type="entry name" value="EAL"/>
    <property type="match status" value="1"/>
</dbReference>
<proteinExistence type="predicted"/>
<keyword evidence="3" id="KW-1185">Reference proteome</keyword>
<dbReference type="AlphaFoldDB" id="A0AA48HLK4"/>
<evidence type="ECO:0000259" key="1">
    <source>
        <dbReference type="PROSITE" id="PS50883"/>
    </source>
</evidence>
<reference evidence="2" key="1">
    <citation type="submission" date="2023-01" db="EMBL/GenBank/DDBJ databases">
        <title>Complete genome sequence of Planctobacterium marinum strain Dej080120_11.</title>
        <authorList>
            <person name="Ueki S."/>
            <person name="Maruyama F."/>
        </authorList>
    </citation>
    <scope>NUCLEOTIDE SEQUENCE</scope>
    <source>
        <strain evidence="2">Dej080120_11</strain>
    </source>
</reference>
<protein>
    <recommendedName>
        <fullName evidence="1">EAL domain-containing protein</fullName>
    </recommendedName>
</protein>
<dbReference type="InterPro" id="IPR035919">
    <property type="entry name" value="EAL_sf"/>
</dbReference>
<organism evidence="2 3">
    <name type="scientific">Planctobacterium marinum</name>
    <dbReference type="NCBI Taxonomy" id="1631968"/>
    <lineage>
        <taxon>Bacteria</taxon>
        <taxon>Pseudomonadati</taxon>
        <taxon>Pseudomonadota</taxon>
        <taxon>Gammaproteobacteria</taxon>
        <taxon>Alteromonadales</taxon>
        <taxon>Alteromonadaceae</taxon>
        <taxon>Planctobacterium</taxon>
    </lineage>
</organism>
<dbReference type="InterPro" id="IPR001633">
    <property type="entry name" value="EAL_dom"/>
</dbReference>
<dbReference type="Pfam" id="PF00563">
    <property type="entry name" value="EAL"/>
    <property type="match status" value="1"/>
</dbReference>
<name>A0AA48HLK4_9ALTE</name>
<dbReference type="PANTHER" id="PTHR33121">
    <property type="entry name" value="CYCLIC DI-GMP PHOSPHODIESTERASE PDEF"/>
    <property type="match status" value="1"/>
</dbReference>
<dbReference type="CDD" id="cd01948">
    <property type="entry name" value="EAL"/>
    <property type="match status" value="1"/>
</dbReference>
<dbReference type="EMBL" id="AP027272">
    <property type="protein sequence ID" value="BDX04707.1"/>
    <property type="molecule type" value="Genomic_DNA"/>
</dbReference>
<dbReference type="RefSeq" id="WP_338290526.1">
    <property type="nucleotide sequence ID" value="NZ_AP027272.1"/>
</dbReference>
<dbReference type="GO" id="GO:0071111">
    <property type="term" value="F:cyclic-guanylate-specific phosphodiesterase activity"/>
    <property type="evidence" value="ECO:0007669"/>
    <property type="project" value="InterPro"/>
</dbReference>
<evidence type="ECO:0000313" key="2">
    <source>
        <dbReference type="EMBL" id="BDX04707.1"/>
    </source>
</evidence>
<feature type="domain" description="EAL" evidence="1">
    <location>
        <begin position="1"/>
        <end position="235"/>
    </location>
</feature>
<accession>A0AA48HLK4</accession>
<gene>
    <name evidence="2" type="ORF">MACH26_02280</name>
</gene>
<dbReference type="Gene3D" id="3.20.20.450">
    <property type="entry name" value="EAL domain"/>
    <property type="match status" value="1"/>
</dbReference>